<comment type="caution">
    <text evidence="1">The sequence shown here is derived from an EMBL/GenBank/DDBJ whole genome shotgun (WGS) entry which is preliminary data.</text>
</comment>
<name>A0ABS7TN24_9BACT</name>
<dbReference type="EMBL" id="JAIRAU010000008">
    <property type="protein sequence ID" value="MBZ5709629.1"/>
    <property type="molecule type" value="Genomic_DNA"/>
</dbReference>
<proteinExistence type="predicted"/>
<sequence length="246" mass="26850">MLPVLVQKLLRATRGDMQAIAELADQASGGHIAEFFKSSEEKLKSVTDADTRDAVLEMAKQVAYNATQLRVVVEILAELNGSQQAMTRIDEKWASSSDPRPDLRDVVVGATSIAAAYGSTTGPLRRLYIQALRGSYAPEIYTFGFGPELLDALVVARLVPADIEALAGLGNLMRQIDLISHGPELESFERLARGDFVEMMQPSPSVGGPLAFITHRTQATRSELKIRRTDKGRRLLAMIKAGRGEE</sequence>
<evidence type="ECO:0000313" key="2">
    <source>
        <dbReference type="Proteomes" id="UP001139031"/>
    </source>
</evidence>
<accession>A0ABS7TN24</accession>
<keyword evidence="2" id="KW-1185">Reference proteome</keyword>
<evidence type="ECO:0000313" key="1">
    <source>
        <dbReference type="EMBL" id="MBZ5709629.1"/>
    </source>
</evidence>
<reference evidence="1" key="1">
    <citation type="submission" date="2021-08" db="EMBL/GenBank/DDBJ databases">
        <authorList>
            <person name="Stevens D.C."/>
        </authorList>
    </citation>
    <scope>NUCLEOTIDE SEQUENCE</scope>
    <source>
        <strain evidence="1">DSM 53165</strain>
    </source>
</reference>
<organism evidence="1 2">
    <name type="scientific">Nannocystis pusilla</name>
    <dbReference type="NCBI Taxonomy" id="889268"/>
    <lineage>
        <taxon>Bacteria</taxon>
        <taxon>Pseudomonadati</taxon>
        <taxon>Myxococcota</taxon>
        <taxon>Polyangia</taxon>
        <taxon>Nannocystales</taxon>
        <taxon>Nannocystaceae</taxon>
        <taxon>Nannocystis</taxon>
    </lineage>
</organism>
<dbReference type="Proteomes" id="UP001139031">
    <property type="component" value="Unassembled WGS sequence"/>
</dbReference>
<protein>
    <submittedName>
        <fullName evidence="1">Uncharacterized protein</fullName>
    </submittedName>
</protein>
<gene>
    <name evidence="1" type="ORF">K7C98_10180</name>
</gene>
<dbReference type="RefSeq" id="WP_224191404.1">
    <property type="nucleotide sequence ID" value="NZ_JAIRAU010000008.1"/>
</dbReference>